<keyword evidence="1" id="KW-0472">Membrane</keyword>
<evidence type="ECO:0000313" key="2">
    <source>
        <dbReference type="EMBL" id="KAG2582526.1"/>
    </source>
</evidence>
<dbReference type="PANTHER" id="PTHR36480">
    <property type="entry name" value="OS06G0118900 PROTEIN-RELATED"/>
    <property type="match status" value="1"/>
</dbReference>
<protein>
    <submittedName>
        <fullName evidence="2">Uncharacterized protein</fullName>
    </submittedName>
</protein>
<keyword evidence="1" id="KW-0812">Transmembrane</keyword>
<proteinExistence type="predicted"/>
<reference evidence="2" key="1">
    <citation type="submission" date="2020-05" db="EMBL/GenBank/DDBJ databases">
        <title>WGS assembly of Panicum virgatum.</title>
        <authorList>
            <person name="Lovell J.T."/>
            <person name="Jenkins J."/>
            <person name="Shu S."/>
            <person name="Juenger T.E."/>
            <person name="Schmutz J."/>
        </authorList>
    </citation>
    <scope>NUCLEOTIDE SEQUENCE</scope>
    <source>
        <strain evidence="2">AP13</strain>
    </source>
</reference>
<evidence type="ECO:0000256" key="1">
    <source>
        <dbReference type="SAM" id="Phobius"/>
    </source>
</evidence>
<sequence>MPNRQQALMGGEDCSSVCKTGSSGFRWLCLARSALALVVTVLAAVVLVMGLRLVLQPGTTIELNIAQSDVFVQRYEYNSTTAYYSFRFYLEANNPSKAVFISYRNIAVKLYDMSPPMNGLLLAEFALDPPSLSLPQMEEQEYLVHSLLYHANVPTKQAEEKLNVVTTVAGGVVEGAIMVLSGELSVANYIQPGTATSRVMLSGSELLIVISTPIFNHTSPNHTFGFLIHSIISVSFTCLAVFRCQKFLAKNITSY</sequence>
<dbReference type="Proteomes" id="UP000823388">
    <property type="component" value="Chromosome 6K"/>
</dbReference>
<dbReference type="AlphaFoldDB" id="A0A8T0RBA1"/>
<name>A0A8T0RBA1_PANVG</name>
<organism evidence="2 3">
    <name type="scientific">Panicum virgatum</name>
    <name type="common">Blackwell switchgrass</name>
    <dbReference type="NCBI Taxonomy" id="38727"/>
    <lineage>
        <taxon>Eukaryota</taxon>
        <taxon>Viridiplantae</taxon>
        <taxon>Streptophyta</taxon>
        <taxon>Embryophyta</taxon>
        <taxon>Tracheophyta</taxon>
        <taxon>Spermatophyta</taxon>
        <taxon>Magnoliopsida</taxon>
        <taxon>Liliopsida</taxon>
        <taxon>Poales</taxon>
        <taxon>Poaceae</taxon>
        <taxon>PACMAD clade</taxon>
        <taxon>Panicoideae</taxon>
        <taxon>Panicodae</taxon>
        <taxon>Paniceae</taxon>
        <taxon>Panicinae</taxon>
        <taxon>Panicum</taxon>
        <taxon>Panicum sect. Hiantes</taxon>
    </lineage>
</organism>
<dbReference type="EMBL" id="CM029047">
    <property type="protein sequence ID" value="KAG2582526.1"/>
    <property type="molecule type" value="Genomic_DNA"/>
</dbReference>
<evidence type="ECO:0000313" key="3">
    <source>
        <dbReference type="Proteomes" id="UP000823388"/>
    </source>
</evidence>
<keyword evidence="3" id="KW-1185">Reference proteome</keyword>
<dbReference type="PANTHER" id="PTHR36480:SF10">
    <property type="entry name" value="LATE EMBRYOGENESIS ABUNDANT PROTEIN LEA-2 SUBGROUP DOMAIN-CONTAINING PROTEIN"/>
    <property type="match status" value="1"/>
</dbReference>
<gene>
    <name evidence="2" type="ORF">PVAP13_6KG197100</name>
</gene>
<comment type="caution">
    <text evidence="2">The sequence shown here is derived from an EMBL/GenBank/DDBJ whole genome shotgun (WGS) entry which is preliminary data.</text>
</comment>
<feature type="transmembrane region" description="Helical" evidence="1">
    <location>
        <begin position="34"/>
        <end position="55"/>
    </location>
</feature>
<accession>A0A8T0RBA1</accession>
<keyword evidence="1" id="KW-1133">Transmembrane helix</keyword>